<dbReference type="Gene3D" id="3.30.70.270">
    <property type="match status" value="1"/>
</dbReference>
<name>A0AAV5JTK4_9ROSI</name>
<organism evidence="3 4">
    <name type="scientific">Rubroshorea leprosula</name>
    <dbReference type="NCBI Taxonomy" id="152421"/>
    <lineage>
        <taxon>Eukaryota</taxon>
        <taxon>Viridiplantae</taxon>
        <taxon>Streptophyta</taxon>
        <taxon>Embryophyta</taxon>
        <taxon>Tracheophyta</taxon>
        <taxon>Spermatophyta</taxon>
        <taxon>Magnoliopsida</taxon>
        <taxon>eudicotyledons</taxon>
        <taxon>Gunneridae</taxon>
        <taxon>Pentapetalae</taxon>
        <taxon>rosids</taxon>
        <taxon>malvids</taxon>
        <taxon>Malvales</taxon>
        <taxon>Dipterocarpaceae</taxon>
        <taxon>Rubroshorea</taxon>
    </lineage>
</organism>
<comment type="caution">
    <text evidence="3">The sequence shown here is derived from an EMBL/GenBank/DDBJ whole genome shotgun (WGS) entry which is preliminary data.</text>
</comment>
<feature type="domain" description="Reverse transcriptase" evidence="2">
    <location>
        <begin position="249"/>
        <end position="314"/>
    </location>
</feature>
<feature type="compositionally biased region" description="Polar residues" evidence="1">
    <location>
        <begin position="61"/>
        <end position="76"/>
    </location>
</feature>
<feature type="compositionally biased region" description="Basic and acidic residues" evidence="1">
    <location>
        <begin position="312"/>
        <end position="322"/>
    </location>
</feature>
<evidence type="ECO:0000256" key="1">
    <source>
        <dbReference type="SAM" id="MobiDB-lite"/>
    </source>
</evidence>
<feature type="compositionally biased region" description="Acidic residues" evidence="1">
    <location>
        <begin position="113"/>
        <end position="123"/>
    </location>
</feature>
<feature type="compositionally biased region" description="Basic and acidic residues" evidence="1">
    <location>
        <begin position="95"/>
        <end position="112"/>
    </location>
</feature>
<dbReference type="PANTHER" id="PTHR35046:SF9">
    <property type="entry name" value="RNA-DIRECTED DNA POLYMERASE"/>
    <property type="match status" value="1"/>
</dbReference>
<dbReference type="SUPFAM" id="SSF56672">
    <property type="entry name" value="DNA/RNA polymerases"/>
    <property type="match status" value="1"/>
</dbReference>
<feature type="region of interest" description="Disordered" evidence="1">
    <location>
        <begin position="56"/>
        <end position="127"/>
    </location>
</feature>
<keyword evidence="4" id="KW-1185">Reference proteome</keyword>
<dbReference type="EMBL" id="BPVZ01000049">
    <property type="protein sequence ID" value="GKV17964.1"/>
    <property type="molecule type" value="Genomic_DNA"/>
</dbReference>
<dbReference type="Pfam" id="PF00078">
    <property type="entry name" value="RVT_1"/>
    <property type="match status" value="1"/>
</dbReference>
<evidence type="ECO:0000313" key="4">
    <source>
        <dbReference type="Proteomes" id="UP001054252"/>
    </source>
</evidence>
<dbReference type="Gene3D" id="3.10.10.10">
    <property type="entry name" value="HIV Type 1 Reverse Transcriptase, subunit A, domain 1"/>
    <property type="match status" value="1"/>
</dbReference>
<sequence length="371" mass="42254">MEIAMVRANVKENRETTMARFLHGLNCDIDNVVELQHYVELEDMVHMAMKVERQLKHKGATTRTGKNPGSSFSWKPNWSKKEENSAFKPKTSASKSKDIDSSEKSKIDKDGEIEIEGESDDESMPPLEDANDGVEYAVDGELLVTKRALNVQAKEDDEVQHDNIFHTRCHVKNKDFKDVFPEDIPNGLPPIRGIEHQIDFIPSATIPNRPAYRSNPNETKELQKQVEELMKKGHVRESMSSCAVPVLLVPKKDETWCMCVDCCAVNKITVKYRHPIPRLDDMLDELHGSCIFTKIDLKNGYHQIRMKEGDDLRTNRFEERGNDGNQNDSISTTSCDPLHTQVGPVTQARAKKMRESLNGLIEQIWVENNIQ</sequence>
<feature type="region of interest" description="Disordered" evidence="1">
    <location>
        <begin position="312"/>
        <end position="340"/>
    </location>
</feature>
<proteinExistence type="predicted"/>
<dbReference type="InterPro" id="IPR043128">
    <property type="entry name" value="Rev_trsase/Diguanyl_cyclase"/>
</dbReference>
<dbReference type="InterPro" id="IPR043502">
    <property type="entry name" value="DNA/RNA_pol_sf"/>
</dbReference>
<dbReference type="AlphaFoldDB" id="A0AAV5JTK4"/>
<gene>
    <name evidence="3" type="ORF">SLEP1_g28407</name>
</gene>
<dbReference type="CDD" id="cd01647">
    <property type="entry name" value="RT_LTR"/>
    <property type="match status" value="1"/>
</dbReference>
<dbReference type="InterPro" id="IPR000477">
    <property type="entry name" value="RT_dom"/>
</dbReference>
<protein>
    <recommendedName>
        <fullName evidence="2">Reverse transcriptase domain-containing protein</fullName>
    </recommendedName>
</protein>
<evidence type="ECO:0000259" key="2">
    <source>
        <dbReference type="Pfam" id="PF00078"/>
    </source>
</evidence>
<accession>A0AAV5JTK4</accession>
<reference evidence="3 4" key="1">
    <citation type="journal article" date="2021" name="Commun. Biol.">
        <title>The genome of Shorea leprosula (Dipterocarpaceae) highlights the ecological relevance of drought in aseasonal tropical rainforests.</title>
        <authorList>
            <person name="Ng K.K.S."/>
            <person name="Kobayashi M.J."/>
            <person name="Fawcett J.A."/>
            <person name="Hatakeyama M."/>
            <person name="Paape T."/>
            <person name="Ng C.H."/>
            <person name="Ang C.C."/>
            <person name="Tnah L.H."/>
            <person name="Lee C.T."/>
            <person name="Nishiyama T."/>
            <person name="Sese J."/>
            <person name="O'Brien M.J."/>
            <person name="Copetti D."/>
            <person name="Mohd Noor M.I."/>
            <person name="Ong R.C."/>
            <person name="Putra M."/>
            <person name="Sireger I.Z."/>
            <person name="Indrioko S."/>
            <person name="Kosugi Y."/>
            <person name="Izuno A."/>
            <person name="Isagi Y."/>
            <person name="Lee S.L."/>
            <person name="Shimizu K.K."/>
        </authorList>
    </citation>
    <scope>NUCLEOTIDE SEQUENCE [LARGE SCALE GENOMIC DNA]</scope>
    <source>
        <strain evidence="3">214</strain>
    </source>
</reference>
<feature type="compositionally biased region" description="Polar residues" evidence="1">
    <location>
        <begin position="323"/>
        <end position="335"/>
    </location>
</feature>
<evidence type="ECO:0000313" key="3">
    <source>
        <dbReference type="EMBL" id="GKV17964.1"/>
    </source>
</evidence>
<dbReference type="Proteomes" id="UP001054252">
    <property type="component" value="Unassembled WGS sequence"/>
</dbReference>
<dbReference type="PANTHER" id="PTHR35046">
    <property type="entry name" value="ZINC KNUCKLE (CCHC-TYPE) FAMILY PROTEIN"/>
    <property type="match status" value="1"/>
</dbReference>